<keyword evidence="3" id="KW-1185">Reference proteome</keyword>
<proteinExistence type="predicted"/>
<keyword evidence="1" id="KW-0472">Membrane</keyword>
<keyword evidence="1" id="KW-1133">Transmembrane helix</keyword>
<feature type="transmembrane region" description="Helical" evidence="1">
    <location>
        <begin position="300"/>
        <end position="319"/>
    </location>
</feature>
<organism evidence="2 3">
    <name type="scientific">Saccharomonospora xinjiangensis XJ-54</name>
    <dbReference type="NCBI Taxonomy" id="882086"/>
    <lineage>
        <taxon>Bacteria</taxon>
        <taxon>Bacillati</taxon>
        <taxon>Actinomycetota</taxon>
        <taxon>Actinomycetes</taxon>
        <taxon>Pseudonocardiales</taxon>
        <taxon>Pseudonocardiaceae</taxon>
        <taxon>Saccharomonospora</taxon>
    </lineage>
</organism>
<feature type="transmembrane region" description="Helical" evidence="1">
    <location>
        <begin position="62"/>
        <end position="82"/>
    </location>
</feature>
<dbReference type="Proteomes" id="UP000004691">
    <property type="component" value="Unassembled WGS sequence"/>
</dbReference>
<sequence length="346" mass="36901">MASDAIYYPKLGGFMKLDEYGSWHRPMLLCAAVMAVMTAVSAVGLAVDDRLIAGAPAWHKPFKFAFSFGVYALSWAWLVSLLRTRKRLANALSTIVVTVILVEYAIITLQVVRGTRSHFNVSTPLDNTLYRIMGISIAVMWTGTLALTLFLLRTPITDAASRWAVRLGSVLSLAGLSLGALMLLPTAAQRESMSTSAFDGIVGAHSVGVPDGGPSMPITGWSTTGGDLRIPHFVGMHALQLLPLIVMALTLLARRWPLLRQDTVRGRLLIVAGLSYGGVLALVTWQALRGQPLLAPDSATLIASAVLVFATALGTGWALRSPSVPVAAPDDHRDAARLPVLDGAGR</sequence>
<feature type="transmembrane region" description="Helical" evidence="1">
    <location>
        <begin position="238"/>
        <end position="256"/>
    </location>
</feature>
<evidence type="ECO:0000313" key="2">
    <source>
        <dbReference type="EMBL" id="EID53686.1"/>
    </source>
</evidence>
<evidence type="ECO:0000313" key="3">
    <source>
        <dbReference type="Proteomes" id="UP000004691"/>
    </source>
</evidence>
<reference evidence="2 3" key="1">
    <citation type="submission" date="2012-01" db="EMBL/GenBank/DDBJ databases">
        <title>Improved High-Quality Draft sequence of Saccharomonospora xinjiangensis XJ-54.</title>
        <authorList>
            <consortium name="US DOE Joint Genome Institute"/>
            <person name="Lucas S."/>
            <person name="Han J."/>
            <person name="Lapidus A."/>
            <person name="Cheng J.-F."/>
            <person name="Goodwin L."/>
            <person name="Pitluck S."/>
            <person name="Peters L."/>
            <person name="Mikhailova N."/>
            <person name="Teshima H."/>
            <person name="Detter J.C."/>
            <person name="Han C."/>
            <person name="Tapia R."/>
            <person name="Land M."/>
            <person name="Hauser L."/>
            <person name="Kyrpides N."/>
            <person name="Ivanova N."/>
            <person name="Pagani I."/>
            <person name="Brambilla E.-M."/>
            <person name="Klenk H.-P."/>
            <person name="Woyke T."/>
        </authorList>
    </citation>
    <scope>NUCLEOTIDE SEQUENCE [LARGE SCALE GENOMIC DNA]</scope>
    <source>
        <strain evidence="2 3">XJ-54</strain>
    </source>
</reference>
<gene>
    <name evidence="2" type="ORF">SacxiDRAFT_1435</name>
</gene>
<feature type="transmembrane region" description="Helical" evidence="1">
    <location>
        <begin position="26"/>
        <end position="47"/>
    </location>
</feature>
<feature type="transmembrane region" description="Helical" evidence="1">
    <location>
        <begin position="89"/>
        <end position="112"/>
    </location>
</feature>
<dbReference type="eggNOG" id="ENOG502ZC42">
    <property type="taxonomic scope" value="Bacteria"/>
</dbReference>
<dbReference type="AlphaFoldDB" id="I0V0N3"/>
<name>I0V0N3_9PSEU</name>
<feature type="transmembrane region" description="Helical" evidence="1">
    <location>
        <begin position="132"/>
        <end position="152"/>
    </location>
</feature>
<protein>
    <submittedName>
        <fullName evidence="2">Uncharacterized protein</fullName>
    </submittedName>
</protein>
<dbReference type="EMBL" id="JH636049">
    <property type="protein sequence ID" value="EID53686.1"/>
    <property type="molecule type" value="Genomic_DNA"/>
</dbReference>
<feature type="transmembrane region" description="Helical" evidence="1">
    <location>
        <begin position="164"/>
        <end position="184"/>
    </location>
</feature>
<dbReference type="STRING" id="882086.SacxiDRAFT_1435"/>
<dbReference type="RefSeq" id="WP_006237820.1">
    <property type="nucleotide sequence ID" value="NZ_JH636049.1"/>
</dbReference>
<accession>I0V0N3</accession>
<dbReference type="HOGENOM" id="CLU_076890_0_0_11"/>
<feature type="transmembrane region" description="Helical" evidence="1">
    <location>
        <begin position="268"/>
        <end position="288"/>
    </location>
</feature>
<keyword evidence="1" id="KW-0812">Transmembrane</keyword>
<evidence type="ECO:0000256" key="1">
    <source>
        <dbReference type="SAM" id="Phobius"/>
    </source>
</evidence>